<reference evidence="3 4" key="1">
    <citation type="submission" date="2020-08" db="EMBL/GenBank/DDBJ databases">
        <title>Genomic Encyclopedia of Type Strains, Phase IV (KMG-IV): sequencing the most valuable type-strain genomes for metagenomic binning, comparative biology and taxonomic classification.</title>
        <authorList>
            <person name="Goeker M."/>
        </authorList>
    </citation>
    <scope>NUCLEOTIDE SEQUENCE [LARGE SCALE GENOMIC DNA]</scope>
    <source>
        <strain evidence="3 4">DSM 17245</strain>
    </source>
</reference>
<protein>
    <recommendedName>
        <fullName evidence="5">Ig-like domain-containing protein</fullName>
    </recommendedName>
</protein>
<keyword evidence="2" id="KW-1133">Transmembrane helix</keyword>
<gene>
    <name evidence="3" type="ORF">HNQ46_001753</name>
</gene>
<evidence type="ECO:0000256" key="2">
    <source>
        <dbReference type="SAM" id="Phobius"/>
    </source>
</evidence>
<keyword evidence="2" id="KW-0472">Membrane</keyword>
<dbReference type="Proteomes" id="UP000522163">
    <property type="component" value="Unassembled WGS sequence"/>
</dbReference>
<feature type="compositionally biased region" description="Basic and acidic residues" evidence="1">
    <location>
        <begin position="105"/>
        <end position="120"/>
    </location>
</feature>
<accession>A0A7W9W2Q1</accession>
<organism evidence="3 4">
    <name type="scientific">Oribacterium sinus</name>
    <dbReference type="NCBI Taxonomy" id="237576"/>
    <lineage>
        <taxon>Bacteria</taxon>
        <taxon>Bacillati</taxon>
        <taxon>Bacillota</taxon>
        <taxon>Clostridia</taxon>
        <taxon>Lachnospirales</taxon>
        <taxon>Lachnospiraceae</taxon>
        <taxon>Oribacterium</taxon>
    </lineage>
</organism>
<feature type="compositionally biased region" description="Basic and acidic residues" evidence="1">
    <location>
        <begin position="1700"/>
        <end position="1716"/>
    </location>
</feature>
<evidence type="ECO:0000313" key="3">
    <source>
        <dbReference type="EMBL" id="MBB6041763.1"/>
    </source>
</evidence>
<feature type="region of interest" description="Disordered" evidence="1">
    <location>
        <begin position="80"/>
        <end position="125"/>
    </location>
</feature>
<proteinExistence type="predicted"/>
<keyword evidence="2" id="KW-0812">Transmembrane</keyword>
<feature type="transmembrane region" description="Helical" evidence="2">
    <location>
        <begin position="2001"/>
        <end position="2022"/>
    </location>
</feature>
<evidence type="ECO:0000313" key="4">
    <source>
        <dbReference type="Proteomes" id="UP000522163"/>
    </source>
</evidence>
<comment type="caution">
    <text evidence="3">The sequence shown here is derived from an EMBL/GenBank/DDBJ whole genome shotgun (WGS) entry which is preliminary data.</text>
</comment>
<dbReference type="GeneID" id="85015285"/>
<name>A0A7W9W2Q1_9FIRM</name>
<dbReference type="EMBL" id="JACHHH010000009">
    <property type="protein sequence ID" value="MBB6041763.1"/>
    <property type="molecule type" value="Genomic_DNA"/>
</dbReference>
<dbReference type="RefSeq" id="WP_183684342.1">
    <property type="nucleotide sequence ID" value="NZ_JACHHH010000009.1"/>
</dbReference>
<evidence type="ECO:0000256" key="1">
    <source>
        <dbReference type="SAM" id="MobiDB-lite"/>
    </source>
</evidence>
<feature type="compositionally biased region" description="Low complexity" evidence="1">
    <location>
        <begin position="92"/>
        <end position="104"/>
    </location>
</feature>
<sequence>MKGLIVEKRAKQLIALCLVILQVCFQFPIQWKVEGVTQKNNEKELHFLFKDENGQASKGTNVLVKLSIYKEELNEEDIVPGSDPEVIEKNKSSSSNLNISSPSIMEKEKTSSSNSKKEVRTYPAEEDISNKFTDDAVSPGDHNPQYNAKLETVLYFTGTTGLEGEIAQTIPSQYLKKDYIIEIRVRAYNDTYESKEEKYLIRNGIPEVGNFGDLIDISIDQKKKQTWKGELKFEYISNPLFGTEKTCNLEVKATYKATEDEERRGEIPAIEYELHTPNNQKVDMGILGTATLYSTGKYIVVARVPKDENHDALEISREILASKKFLQGFLENDETKAYVPFVANQPIVLPKNPSIQGDVRFEYADPNYPNNYAITISSDKKTLFMKAAKTVSIKVTVSPWVSVVGSEKVYYDGFSRDILVNIGRGPQTGFRFSPSKFQKRIVQEGDDTVYEYEIPYGLKNINESGDHKFLLATEGQLGNAKVVYKLEDGEEIADLDPRRGVLNFKDGKIGTVKVSATAQASDDGNYESRKIVAKINISYTDNSAMLEKRGIKSAKGWYQKVIYTAGRYKLSLSDSWKSSNNWVDRLEFTEDSPSTEGKEIFLMDPKTGEISSGLKPGVKLKKYNIDGTPPQLSSIVDSKNKETKIKSIREYDFYKDPLEIQLKAEDAKSQVSSIHYRLEEEGDTPGQWIVMKEGTKGFEKIKDSNRVIVKFPLNPQFRGRIRYYAVDNADNKSSEQVTDRVLVLDTIKPKGSFDFQSEGKKVNDHFYFQDKAFLTLNVEEKNFFPEDQDFSLKVYSRRNGEDKESSYRVQGNRESLTLKKNSTFISDERESLLKDNSTSFVQIIPNGEQNDLTMDFTQEGHYRLSFAYKDPSGNPLEWKNTLGLEKNGELAITVDHTDPKIFFDPSLENGHVRYFAKDVKLITKILEENFSTNDTHLDYYFLPDTVKSSPSSLATPVSPSTMPGRILHPRSLASTRGVQQFKNHTVTWKKEKLSDSNLYSSELNFTEDGQYEVMVDTTDLSGRKASASNFVVVDKTPPKIRLTLSNDGLANEKYFREVRKGKIEIEDAHLDFSSLQVDFSVKDKAGNPVSTARNYAAYLKSPESWTQEGNKYTCLVEFTEDGMYHLGLKVKDLAGNENAPIEVGETKAAFDFVVDRKAPTGALKIGDWDRSKDGTLWTKLLDRISFGRFSNKKQVIRLQAEDNLSGVGLVEVLRTREKMSLADLQASSAFKNVTSEVKDGYWSKEISPNETFITYVHLKDMAGNQYYLSSDGVILDQQNPEIHITLPKEEEKNGLYKKDVVVGISVTEPSPGNSYAGLKDVTYTVYRDGIETQAGSLYHFSKEEPQLNDLKKSYEDAHALTILAKDNNSNDVVLKIKAVDNAGNQTVKEEHLSIDITKPRVTLSFDNNRVENEFYFKENRTATITVEERNFSEDAFKILITDPAEGKGAKLLEVERDSFQKVSGSGDSTRWESRIYFNKDGDYQLSITGEDLAGNAMEELVYAEGTQAALDFTVDKTAPVLSVSYDNNTANHEFYYKEGRRAEISIEEKNFRSDLVDYSVLKDGGREAHGSALSSFSGGEGRSVSELHHQASISYEEDGDYQFNIRLKDLAGNEAQAYPEDHFVIDRTAPSLTISDILNESANKGEVSPKISYGDRYLDQDALSLKLIGEVHGEHELSSQQGGSISIARTDALNLPMQKSMEETESPKKKQEEKEGIVYQSSAGGEEGNLSFQNFPEEPDTDDVYRLSAKIVDMAGNETTEELWFSVNRFGSTYLLSDRAKALQGTYQKEGEEILISEINADEVLSSALTLYRNEEKHALSEGAEYQTTRSGGNGKWYRGDYLIKKDNFDKEGLYHLQISSQDKAGNLASTEQTERGAELRFGIDRTPPRILLSNVDNQGVYRGDSLDLDLSVQDNLWLEQVDATVDGTEELSWKDKSLQEAVAKDSFPLQISGEKGKRHNLLVVARDAAGNESRKEVSDFVITNNPLLRLISQKNFARNAAIATVAGLMGLSCVVNGPSLLQELKRRRLKGKRR</sequence>
<evidence type="ECO:0008006" key="5">
    <source>
        <dbReference type="Google" id="ProtNLM"/>
    </source>
</evidence>
<feature type="region of interest" description="Disordered" evidence="1">
    <location>
        <begin position="1697"/>
        <end position="1740"/>
    </location>
</feature>